<keyword evidence="1" id="KW-0378">Hydrolase</keyword>
<dbReference type="GO" id="GO:0016316">
    <property type="term" value="F:phosphatidylinositol-3,4-bisphosphate 4-phosphatase activity"/>
    <property type="evidence" value="ECO:0007669"/>
    <property type="project" value="InterPro"/>
</dbReference>
<dbReference type="GO" id="GO:0005737">
    <property type="term" value="C:cytoplasm"/>
    <property type="evidence" value="ECO:0007669"/>
    <property type="project" value="TreeGrafter"/>
</dbReference>
<evidence type="ECO:0000256" key="2">
    <source>
        <dbReference type="ARBA" id="ARBA00023098"/>
    </source>
</evidence>
<dbReference type="EMBL" id="CAJOBC010032693">
    <property type="protein sequence ID" value="CAF4096762.1"/>
    <property type="molecule type" value="Genomic_DNA"/>
</dbReference>
<evidence type="ECO:0000313" key="6">
    <source>
        <dbReference type="Proteomes" id="UP000663829"/>
    </source>
</evidence>
<dbReference type="PANTHER" id="PTHR12187:SF11">
    <property type="entry name" value="PHOSPHATIDYLINOSITOL-3,4-BISPHOSPHATE 4-PHOSPHATASE"/>
    <property type="match status" value="1"/>
</dbReference>
<keyword evidence="3" id="KW-0175">Coiled coil</keyword>
<dbReference type="PANTHER" id="PTHR12187">
    <property type="entry name" value="AGAP000124-PA"/>
    <property type="match status" value="1"/>
</dbReference>
<evidence type="ECO:0000256" key="3">
    <source>
        <dbReference type="SAM" id="Coils"/>
    </source>
</evidence>
<keyword evidence="2" id="KW-0443">Lipid metabolism</keyword>
<evidence type="ECO:0000256" key="1">
    <source>
        <dbReference type="ARBA" id="ARBA00022801"/>
    </source>
</evidence>
<dbReference type="Proteomes" id="UP000663829">
    <property type="component" value="Unassembled WGS sequence"/>
</dbReference>
<proteinExistence type="predicted"/>
<protein>
    <submittedName>
        <fullName evidence="4">Uncharacterized protein</fullName>
    </submittedName>
</protein>
<gene>
    <name evidence="4" type="ORF">GPM918_LOCUS28033</name>
    <name evidence="5" type="ORF">SRO942_LOCUS28476</name>
</gene>
<keyword evidence="6" id="KW-1185">Reference proteome</keyword>
<name>A0A815D0W3_9BILA</name>
<reference evidence="4" key="1">
    <citation type="submission" date="2021-02" db="EMBL/GenBank/DDBJ databases">
        <authorList>
            <person name="Nowell W R."/>
        </authorList>
    </citation>
    <scope>NUCLEOTIDE SEQUENCE</scope>
</reference>
<evidence type="ECO:0000313" key="5">
    <source>
        <dbReference type="EMBL" id="CAF4096762.1"/>
    </source>
</evidence>
<dbReference type="InterPro" id="IPR039034">
    <property type="entry name" value="INPP4"/>
</dbReference>
<comment type="caution">
    <text evidence="4">The sequence shown here is derived from an EMBL/GenBank/DDBJ whole genome shotgun (WGS) entry which is preliminary data.</text>
</comment>
<dbReference type="Proteomes" id="UP000681722">
    <property type="component" value="Unassembled WGS sequence"/>
</dbReference>
<feature type="coiled-coil region" evidence="3">
    <location>
        <begin position="289"/>
        <end position="338"/>
    </location>
</feature>
<dbReference type="EMBL" id="CAJNOQ010012052">
    <property type="protein sequence ID" value="CAF1290933.1"/>
    <property type="molecule type" value="Genomic_DNA"/>
</dbReference>
<organism evidence="4 6">
    <name type="scientific">Didymodactylos carnosus</name>
    <dbReference type="NCBI Taxonomy" id="1234261"/>
    <lineage>
        <taxon>Eukaryota</taxon>
        <taxon>Metazoa</taxon>
        <taxon>Spiralia</taxon>
        <taxon>Gnathifera</taxon>
        <taxon>Rotifera</taxon>
        <taxon>Eurotatoria</taxon>
        <taxon>Bdelloidea</taxon>
        <taxon>Philodinida</taxon>
        <taxon>Philodinidae</taxon>
        <taxon>Didymodactylos</taxon>
    </lineage>
</organism>
<accession>A0A815D0W3</accession>
<sequence>MSTGAMATTASTIPDQMKKFIDDEKQNFQQISTNFTARHFQFPTKSQRKIDVVQLMSEYEGNFLTAICYIRFLLGRASKFIRLIDEIGTLPSAYELNRLTCLATYNDFIQRYSDIMSAIQTHENTCGRSFRRSVERMIPTIAHVPINLHLQQLLVMEGDDKYIYNTVTLGAPAVHHSQFTNGGLSRIKSNIIVTNARLKSLQDNFQDVLILNSDIDDALDHLCQIIESPSTSVEHNVLQMSLQRVVAAVLSLLNYSTVDLSQIQTHVEGSGLINRSPIVKEMTDPETTANDLIQNMKSIQTKAEKLLQQVKSSSKEAKAFDREQLENLKSVANELEKSTLKLILRQIFTEGSEIESYPQAYRERFDIAFSQSSDLPDVESPLRDITRDGERPIIQDTPPAFFHVDTTSDFVQRVKKIKSSTQKTPPRYTLTTGTLNDTRVNRISSGKSSTTMTTTDSDIIHYPTTTVVEPTKTSAPVHNFAFIQSAATLKRRNIQTNDRTAIPIPNEPTTSKVKRTPFHAGGIYRSEALPPVLPRLIIRSAVTTATINRLARRDTSKHKRPPSKPRPFLVKQRFPVRHSKSAVPQTHVKRSTTITNSRPHKKIKVEKIVAPTKIITNTFQPNILTSSTKIVSNKPRIISAKTL</sequence>
<dbReference type="AlphaFoldDB" id="A0A815D0W3"/>
<dbReference type="OrthoDB" id="159395at2759"/>
<evidence type="ECO:0000313" key="4">
    <source>
        <dbReference type="EMBL" id="CAF1290933.1"/>
    </source>
</evidence>